<evidence type="ECO:0000313" key="1">
    <source>
        <dbReference type="EMBL" id="GIU42794.1"/>
    </source>
</evidence>
<accession>A0ABQ4P5Q8</accession>
<comment type="caution">
    <text evidence="1">The sequence shown here is derived from an EMBL/GenBank/DDBJ whole genome shotgun (WGS) entry which is preliminary data.</text>
</comment>
<organism evidence="1 2">
    <name type="scientific">Shewanella sairae</name>
    <dbReference type="NCBI Taxonomy" id="190310"/>
    <lineage>
        <taxon>Bacteria</taxon>
        <taxon>Pseudomonadati</taxon>
        <taxon>Pseudomonadota</taxon>
        <taxon>Gammaproteobacteria</taxon>
        <taxon>Alteromonadales</taxon>
        <taxon>Shewanellaceae</taxon>
        <taxon>Shewanella</taxon>
    </lineage>
</organism>
<evidence type="ECO:0000313" key="2">
    <source>
        <dbReference type="Proteomes" id="UP000887104"/>
    </source>
</evidence>
<reference evidence="1" key="1">
    <citation type="submission" date="2021-05" db="EMBL/GenBank/DDBJ databases">
        <title>Molecular characterization for Shewanella algae harboring chromosomal blaOXA-55-like strains isolated from clinical and environment sample.</title>
        <authorList>
            <person name="Ohama Y."/>
            <person name="Aoki K."/>
            <person name="Harada S."/>
            <person name="Moriya K."/>
            <person name="Ishii Y."/>
            <person name="Tateda K."/>
        </authorList>
    </citation>
    <scope>NUCLEOTIDE SEQUENCE</scope>
    <source>
        <strain evidence="1">JCM 11563</strain>
    </source>
</reference>
<name>A0ABQ4P5Q8_9GAMM</name>
<sequence length="127" mass="14757">MNNQPINSQDHVEIAQYHFYLTQAILEGIPEEFEGVGDVFGCGEDSLVYELYPLTVQWHQFDELLYREDRRPSSITVIYEVPDVIAKLFWLHISTQINDEHELMSAVLPNHDAFNEILIDAMKVFSN</sequence>
<protein>
    <submittedName>
        <fullName evidence="1">Uncharacterized protein</fullName>
    </submittedName>
</protein>
<gene>
    <name evidence="1" type="ORF">TUM4438_10180</name>
</gene>
<proteinExistence type="predicted"/>
<dbReference type="Proteomes" id="UP000887104">
    <property type="component" value="Unassembled WGS sequence"/>
</dbReference>
<dbReference type="RefSeq" id="WP_220780105.1">
    <property type="nucleotide sequence ID" value="NZ_BPEY01000012.1"/>
</dbReference>
<dbReference type="EMBL" id="BPEY01000012">
    <property type="protein sequence ID" value="GIU42794.1"/>
    <property type="molecule type" value="Genomic_DNA"/>
</dbReference>
<keyword evidence="2" id="KW-1185">Reference proteome</keyword>